<dbReference type="PANTHER" id="PTHR19877">
    <property type="entry name" value="EUKARYOTIC TRANSLATION INITIATION FACTOR 3 SUBUNIT I"/>
    <property type="match status" value="1"/>
</dbReference>
<dbReference type="PROSITE" id="PS50082">
    <property type="entry name" value="WD_REPEATS_2"/>
    <property type="match status" value="4"/>
</dbReference>
<dbReference type="Gene3D" id="2.130.10.10">
    <property type="entry name" value="YVTN repeat-like/Quinoprotein amine dehydrogenase"/>
    <property type="match status" value="1"/>
</dbReference>
<name>A0A2P6TLF1_CHLSO</name>
<dbReference type="GO" id="GO:0016282">
    <property type="term" value="C:eukaryotic 43S preinitiation complex"/>
    <property type="evidence" value="ECO:0007669"/>
    <property type="project" value="UniProtKB-UniRule"/>
</dbReference>
<comment type="similarity">
    <text evidence="7">Belongs to the eIF-3 subunit I family.</text>
</comment>
<dbReference type="Proteomes" id="UP000239899">
    <property type="component" value="Unassembled WGS sequence"/>
</dbReference>
<comment type="similarity">
    <text evidence="6">Belongs to the WD repeat STRAP family.</text>
</comment>
<reference evidence="9 10" key="1">
    <citation type="journal article" date="2018" name="Plant J.">
        <title>Genome sequences of Chlorella sorokiniana UTEX 1602 and Micractinium conductrix SAG 241.80: implications to maltose excretion by a green alga.</title>
        <authorList>
            <person name="Arriola M.B."/>
            <person name="Velmurugan N."/>
            <person name="Zhang Y."/>
            <person name="Plunkett M.H."/>
            <person name="Hondzo H."/>
            <person name="Barney B.M."/>
        </authorList>
    </citation>
    <scope>NUCLEOTIDE SEQUENCE [LARGE SCALE GENOMIC DNA]</scope>
    <source>
        <strain evidence="10">UTEX 1602</strain>
    </source>
</reference>
<feature type="repeat" description="WD" evidence="8">
    <location>
        <begin position="48"/>
        <end position="89"/>
    </location>
</feature>
<dbReference type="STRING" id="3076.A0A2P6TLF1"/>
<evidence type="ECO:0000313" key="10">
    <source>
        <dbReference type="Proteomes" id="UP000239899"/>
    </source>
</evidence>
<keyword evidence="3 8" id="KW-0853">WD repeat</keyword>
<dbReference type="EMBL" id="LHPG02000012">
    <property type="protein sequence ID" value="PRW45076.1"/>
    <property type="molecule type" value="Genomic_DNA"/>
</dbReference>
<comment type="caution">
    <text evidence="9">The sequence shown here is derived from an EMBL/GenBank/DDBJ whole genome shotgun (WGS) entry which is preliminary data.</text>
</comment>
<sequence>MRPYVLQGHTRPLNQVLFNAEGDLLVTCGKDSNINLWWTDNGVRAGSFDGHNGVVWTCDITYDSKMLLSAAGDSSARLWSMESGEELFRYRFNEPARACKFSVGERQAAISTDPFMNSVSAIRVFNIAEDPRDMQQTGPDEVIMLTGPRGRITRLHWVDNNRHLLSSSEDGMVRRWDVETGKVLQEAQLHEKQISDMQMSVDGTHFITASPDRTSKLVDTQSFEVLKEYKSAAPINSAAISPIFDHVLIGGGQDAASVTTTAAKAGYFEARFFHKVFCEEFANARGHFSPINSVAFSPDGTSFVTGAEEGNVRLHHFDADYFTTNWDRV</sequence>
<dbReference type="InterPro" id="IPR027525">
    <property type="entry name" value="eIF3i"/>
</dbReference>
<evidence type="ECO:0000256" key="7">
    <source>
        <dbReference type="HAMAP-Rule" id="MF_03008"/>
    </source>
</evidence>
<keyword evidence="10" id="KW-1185">Reference proteome</keyword>
<evidence type="ECO:0000256" key="6">
    <source>
        <dbReference type="ARBA" id="ARBA00038394"/>
    </source>
</evidence>
<evidence type="ECO:0000256" key="2">
    <source>
        <dbReference type="ARBA" id="ARBA00022540"/>
    </source>
</evidence>
<evidence type="ECO:0000256" key="4">
    <source>
        <dbReference type="ARBA" id="ARBA00022737"/>
    </source>
</evidence>
<comment type="subunit">
    <text evidence="7">Component of the eukaryotic translation initiation factor 3 (eIF-3) complex.</text>
</comment>
<feature type="repeat" description="WD" evidence="8">
    <location>
        <begin position="145"/>
        <end position="186"/>
    </location>
</feature>
<dbReference type="Pfam" id="PF24805">
    <property type="entry name" value="EIF3I"/>
    <property type="match status" value="1"/>
</dbReference>
<feature type="repeat" description="WD" evidence="8">
    <location>
        <begin position="284"/>
        <end position="314"/>
    </location>
</feature>
<evidence type="ECO:0000256" key="5">
    <source>
        <dbReference type="ARBA" id="ARBA00022917"/>
    </source>
</evidence>
<gene>
    <name evidence="9" type="ORF">C2E21_6180</name>
</gene>
<dbReference type="AlphaFoldDB" id="A0A2P6TLF1"/>
<dbReference type="InterPro" id="IPR015943">
    <property type="entry name" value="WD40/YVTN_repeat-like_dom_sf"/>
</dbReference>
<keyword evidence="5 7" id="KW-0648">Protein biosynthesis</keyword>
<dbReference type="SUPFAM" id="SSF50978">
    <property type="entry name" value="WD40 repeat-like"/>
    <property type="match status" value="1"/>
</dbReference>
<evidence type="ECO:0000256" key="8">
    <source>
        <dbReference type="PROSITE-ProRule" id="PRU00221"/>
    </source>
</evidence>
<organism evidence="9 10">
    <name type="scientific">Chlorella sorokiniana</name>
    <name type="common">Freshwater green alga</name>
    <dbReference type="NCBI Taxonomy" id="3076"/>
    <lineage>
        <taxon>Eukaryota</taxon>
        <taxon>Viridiplantae</taxon>
        <taxon>Chlorophyta</taxon>
        <taxon>core chlorophytes</taxon>
        <taxon>Trebouxiophyceae</taxon>
        <taxon>Chlorellales</taxon>
        <taxon>Chlorellaceae</taxon>
        <taxon>Chlorella clade</taxon>
        <taxon>Chlorella</taxon>
    </lineage>
</organism>
<protein>
    <recommendedName>
        <fullName evidence="7">Eukaryotic translation initiation factor 3 subunit I</fullName>
        <shortName evidence="7">eIF3i</shortName>
    </recommendedName>
</protein>
<dbReference type="GO" id="GO:0001732">
    <property type="term" value="P:formation of cytoplasmic translation initiation complex"/>
    <property type="evidence" value="ECO:0007669"/>
    <property type="project" value="UniProtKB-UniRule"/>
</dbReference>
<accession>A0A2P6TLF1</accession>
<dbReference type="SMART" id="SM00320">
    <property type="entry name" value="WD40"/>
    <property type="match status" value="6"/>
</dbReference>
<comment type="function">
    <text evidence="7">Component of the eukaryotic translation initiation factor 3 (eIF-3) complex, which is involved in protein synthesis of a specialized repertoire of mRNAs and, together with other initiation factors, stimulates binding of mRNA and methionyl-tRNAi to the 40S ribosome. The eIF-3 complex specifically targets and initiates translation of a subset of mRNAs involved in cell proliferation.</text>
</comment>
<dbReference type="HAMAP" id="MF_03008">
    <property type="entry name" value="eIF3i"/>
    <property type="match status" value="1"/>
</dbReference>
<evidence type="ECO:0000313" key="9">
    <source>
        <dbReference type="EMBL" id="PRW45076.1"/>
    </source>
</evidence>
<dbReference type="InterPro" id="IPR001680">
    <property type="entry name" value="WD40_rpt"/>
</dbReference>
<dbReference type="GO" id="GO:0003743">
    <property type="term" value="F:translation initiation factor activity"/>
    <property type="evidence" value="ECO:0007669"/>
    <property type="project" value="UniProtKB-UniRule"/>
</dbReference>
<dbReference type="GO" id="GO:0071541">
    <property type="term" value="C:eukaryotic translation initiation factor 3 complex, eIF3m"/>
    <property type="evidence" value="ECO:0007669"/>
    <property type="project" value="TreeGrafter"/>
</dbReference>
<dbReference type="PROSITE" id="PS50294">
    <property type="entry name" value="WD_REPEATS_REGION"/>
    <property type="match status" value="4"/>
</dbReference>
<keyword evidence="1 7" id="KW-0963">Cytoplasm</keyword>
<comment type="subcellular location">
    <subcellularLocation>
        <location evidence="7">Cytoplasm</location>
    </subcellularLocation>
</comment>
<evidence type="ECO:0000256" key="1">
    <source>
        <dbReference type="ARBA" id="ARBA00022490"/>
    </source>
</evidence>
<dbReference type="GO" id="GO:0033290">
    <property type="term" value="C:eukaryotic 48S preinitiation complex"/>
    <property type="evidence" value="ECO:0007669"/>
    <property type="project" value="UniProtKB-UniRule"/>
</dbReference>
<dbReference type="GO" id="GO:0003723">
    <property type="term" value="F:RNA binding"/>
    <property type="evidence" value="ECO:0007669"/>
    <property type="project" value="TreeGrafter"/>
</dbReference>
<dbReference type="OrthoDB" id="24966at2759"/>
<feature type="repeat" description="WD" evidence="8">
    <location>
        <begin position="6"/>
        <end position="37"/>
    </location>
</feature>
<dbReference type="PANTHER" id="PTHR19877:SF1">
    <property type="entry name" value="EUKARYOTIC TRANSLATION INITIATION FACTOR 3 SUBUNIT I"/>
    <property type="match status" value="1"/>
</dbReference>
<keyword evidence="4" id="KW-0677">Repeat</keyword>
<dbReference type="InterPro" id="IPR036322">
    <property type="entry name" value="WD40_repeat_dom_sf"/>
</dbReference>
<evidence type="ECO:0000256" key="3">
    <source>
        <dbReference type="ARBA" id="ARBA00022574"/>
    </source>
</evidence>
<keyword evidence="2 7" id="KW-0396">Initiation factor</keyword>
<proteinExistence type="inferred from homology"/>